<dbReference type="PANTHER" id="PTHR43790">
    <property type="entry name" value="CARBOHYDRATE TRANSPORT ATP-BINDING PROTEIN MG119-RELATED"/>
    <property type="match status" value="1"/>
</dbReference>
<dbReference type="InterPro" id="IPR003593">
    <property type="entry name" value="AAA+_ATPase"/>
</dbReference>
<keyword evidence="4" id="KW-0677">Repeat</keyword>
<evidence type="ECO:0000256" key="8">
    <source>
        <dbReference type="ARBA" id="ARBA00023136"/>
    </source>
</evidence>
<dbReference type="GO" id="GO:0005524">
    <property type="term" value="F:ATP binding"/>
    <property type="evidence" value="ECO:0007669"/>
    <property type="project" value="UniProtKB-KW"/>
</dbReference>
<gene>
    <name evidence="11" type="ORF">P8A18_00155</name>
</gene>
<feature type="domain" description="ABC transporter" evidence="10">
    <location>
        <begin position="21"/>
        <end position="264"/>
    </location>
</feature>
<dbReference type="SUPFAM" id="SSF52540">
    <property type="entry name" value="P-loop containing nucleoside triphosphate hydrolases"/>
    <property type="match status" value="2"/>
</dbReference>
<dbReference type="Pfam" id="PF00005">
    <property type="entry name" value="ABC_tran"/>
    <property type="match status" value="2"/>
</dbReference>
<feature type="domain" description="ABC transporter" evidence="10">
    <location>
        <begin position="277"/>
        <end position="525"/>
    </location>
</feature>
<dbReference type="Gene3D" id="3.40.50.300">
    <property type="entry name" value="P-loop containing nucleotide triphosphate hydrolases"/>
    <property type="match status" value="2"/>
</dbReference>
<sequence>MSGLAGRAPTERTGSPQGPRLAVEGVSMTFGSATVLRDVAMDVRAGEIHALIGQNGSGKSTLAKILTGLYRPDAGSRITVDGIGLRLPVRPDESRAAGVAVVHQNLGLVPDATVLENTRLGRFKGSRFLRRIDWKAEAEATRAVFQRLGPHRIPLDSKVSDLHEDEKAVVAIARAVQDLEDGRGVIIFDESTRALGRESLERFYTLLDRIVATGTAALLITHRLEEVVEAADRVTVLRDGEIVVAGKDVEGMTKSDLAHLMLGREVEGLEHRTAVGAANDDVSVVVDGLTGPTVREFSLRIRPGEVVGVTGLSGAGHEDVPYLISGVSEADGGTMTLPTGPVALKGLSPASAIRSGIALVPEGRESAGLVGAMTVTENISFPQTCTATASGRVRPLRSGAEKQLAADWIERLDVRPPWPHAVLDNMSGGNQQKVLLAKWLATDPTLLVLHEPTQAVDVGARKTIVEAVRGAAREGRAVLVASSDENELALLCDRVLVFSNGAVGRELTGEFTPHDIVESIYTDSSRTKLRERSTQGVS</sequence>
<evidence type="ECO:0000256" key="9">
    <source>
        <dbReference type="SAM" id="MobiDB-lite"/>
    </source>
</evidence>
<reference evidence="11 12" key="1">
    <citation type="submission" date="2023-03" db="EMBL/GenBank/DDBJ databases">
        <title>Isolation and description of six Streptomyces strains from soil environments, able to metabolize different microbial glucans.</title>
        <authorList>
            <person name="Widen T."/>
            <person name="Larsbrink J."/>
        </authorList>
    </citation>
    <scope>NUCLEOTIDE SEQUENCE [LARGE SCALE GENOMIC DNA]</scope>
    <source>
        <strain evidence="11 12">Mut1</strain>
    </source>
</reference>
<keyword evidence="1" id="KW-0813">Transport</keyword>
<keyword evidence="7" id="KW-1278">Translocase</keyword>
<feature type="region of interest" description="Disordered" evidence="9">
    <location>
        <begin position="1"/>
        <end position="22"/>
    </location>
</feature>
<dbReference type="PROSITE" id="PS50893">
    <property type="entry name" value="ABC_TRANSPORTER_2"/>
    <property type="match status" value="2"/>
</dbReference>
<protein>
    <submittedName>
        <fullName evidence="11">Sugar ABC transporter ATP-binding protein</fullName>
    </submittedName>
</protein>
<proteinExistence type="predicted"/>
<dbReference type="PANTHER" id="PTHR43790:SF3">
    <property type="entry name" value="D-ALLOSE IMPORT ATP-BINDING PROTEIN ALSA-RELATED"/>
    <property type="match status" value="1"/>
</dbReference>
<evidence type="ECO:0000256" key="6">
    <source>
        <dbReference type="ARBA" id="ARBA00022840"/>
    </source>
</evidence>
<evidence type="ECO:0000256" key="7">
    <source>
        <dbReference type="ARBA" id="ARBA00022967"/>
    </source>
</evidence>
<keyword evidence="5" id="KW-0547">Nucleotide-binding</keyword>
<dbReference type="PROSITE" id="PS00211">
    <property type="entry name" value="ABC_TRANSPORTER_1"/>
    <property type="match status" value="1"/>
</dbReference>
<evidence type="ECO:0000256" key="2">
    <source>
        <dbReference type="ARBA" id="ARBA00022475"/>
    </source>
</evidence>
<keyword evidence="8" id="KW-0472">Membrane</keyword>
<accession>A0ABY9HBP8</accession>
<evidence type="ECO:0000256" key="3">
    <source>
        <dbReference type="ARBA" id="ARBA00022597"/>
    </source>
</evidence>
<dbReference type="InterPro" id="IPR017871">
    <property type="entry name" value="ABC_transporter-like_CS"/>
</dbReference>
<dbReference type="CDD" id="cd03216">
    <property type="entry name" value="ABC_Carb_Monos_I"/>
    <property type="match status" value="1"/>
</dbReference>
<dbReference type="SMART" id="SM00382">
    <property type="entry name" value="AAA"/>
    <property type="match status" value="2"/>
</dbReference>
<evidence type="ECO:0000256" key="5">
    <source>
        <dbReference type="ARBA" id="ARBA00022741"/>
    </source>
</evidence>
<dbReference type="CDD" id="cd03215">
    <property type="entry name" value="ABC_Carb_Monos_II"/>
    <property type="match status" value="1"/>
</dbReference>
<dbReference type="EMBL" id="CP120997">
    <property type="protein sequence ID" value="WLQ31943.1"/>
    <property type="molecule type" value="Genomic_DNA"/>
</dbReference>
<keyword evidence="3" id="KW-0762">Sugar transport</keyword>
<name>A0ABY9HBP8_9ACTN</name>
<keyword evidence="2" id="KW-1003">Cell membrane</keyword>
<keyword evidence="6 11" id="KW-0067">ATP-binding</keyword>
<organism evidence="11 12">
    <name type="scientific">Streptomyces castrisilvae</name>
    <dbReference type="NCBI Taxonomy" id="3033811"/>
    <lineage>
        <taxon>Bacteria</taxon>
        <taxon>Bacillati</taxon>
        <taxon>Actinomycetota</taxon>
        <taxon>Actinomycetes</taxon>
        <taxon>Kitasatosporales</taxon>
        <taxon>Streptomycetaceae</taxon>
        <taxon>Streptomyces</taxon>
    </lineage>
</organism>
<evidence type="ECO:0000256" key="1">
    <source>
        <dbReference type="ARBA" id="ARBA00022448"/>
    </source>
</evidence>
<dbReference type="InterPro" id="IPR050107">
    <property type="entry name" value="ABC_carbohydrate_import_ATPase"/>
</dbReference>
<evidence type="ECO:0000259" key="10">
    <source>
        <dbReference type="PROSITE" id="PS50893"/>
    </source>
</evidence>
<evidence type="ECO:0000313" key="11">
    <source>
        <dbReference type="EMBL" id="WLQ31943.1"/>
    </source>
</evidence>
<keyword evidence="12" id="KW-1185">Reference proteome</keyword>
<dbReference type="InterPro" id="IPR027417">
    <property type="entry name" value="P-loop_NTPase"/>
</dbReference>
<dbReference type="InterPro" id="IPR003439">
    <property type="entry name" value="ABC_transporter-like_ATP-bd"/>
</dbReference>
<evidence type="ECO:0000313" key="12">
    <source>
        <dbReference type="Proteomes" id="UP001239522"/>
    </source>
</evidence>
<dbReference type="RefSeq" id="WP_306050487.1">
    <property type="nucleotide sequence ID" value="NZ_CP120997.1"/>
</dbReference>
<evidence type="ECO:0000256" key="4">
    <source>
        <dbReference type="ARBA" id="ARBA00022737"/>
    </source>
</evidence>
<dbReference type="Proteomes" id="UP001239522">
    <property type="component" value="Chromosome"/>
</dbReference>